<feature type="domain" description="Peptidase M1 membrane alanine aminopeptidase" evidence="1">
    <location>
        <begin position="150"/>
        <end position="229"/>
    </location>
</feature>
<evidence type="ECO:0000313" key="2">
    <source>
        <dbReference type="EMBL" id="CAD6493384.1"/>
    </source>
</evidence>
<dbReference type="InterPro" id="IPR014782">
    <property type="entry name" value="Peptidase_M1_dom"/>
</dbReference>
<dbReference type="GO" id="GO:0008237">
    <property type="term" value="F:metallopeptidase activity"/>
    <property type="evidence" value="ECO:0007669"/>
    <property type="project" value="InterPro"/>
</dbReference>
<dbReference type="AlphaFoldDB" id="A0A811T7X5"/>
<evidence type="ECO:0000259" key="1">
    <source>
        <dbReference type="Pfam" id="PF01433"/>
    </source>
</evidence>
<gene>
    <name evidence="2" type="ORF">CHKLHMKO_00473</name>
</gene>
<organism evidence="2 3">
    <name type="scientific">Candidatus Argoarchaeum ethanivorans</name>
    <dbReference type="NCBI Taxonomy" id="2608793"/>
    <lineage>
        <taxon>Archaea</taxon>
        <taxon>Methanobacteriati</taxon>
        <taxon>Methanobacteriota</taxon>
        <taxon>Stenosarchaea group</taxon>
        <taxon>Methanomicrobia</taxon>
        <taxon>Methanosarcinales</taxon>
        <taxon>Methanosarcinales incertae sedis</taxon>
        <taxon>GOM Arc I cluster</taxon>
        <taxon>Candidatus Argoarchaeum</taxon>
    </lineage>
</organism>
<protein>
    <recommendedName>
        <fullName evidence="1">Peptidase M1 membrane alanine aminopeptidase domain-containing protein</fullName>
    </recommendedName>
</protein>
<proteinExistence type="predicted"/>
<dbReference type="Proteomes" id="UP000610373">
    <property type="component" value="Unassembled WGS sequence"/>
</dbReference>
<name>A0A811T7X5_9EURY</name>
<dbReference type="Pfam" id="PF01433">
    <property type="entry name" value="Peptidase_M1"/>
    <property type="match status" value="1"/>
</dbReference>
<dbReference type="SUPFAM" id="SSF55486">
    <property type="entry name" value="Metalloproteases ('zincins'), catalytic domain"/>
    <property type="match status" value="1"/>
</dbReference>
<dbReference type="GO" id="GO:0008270">
    <property type="term" value="F:zinc ion binding"/>
    <property type="evidence" value="ECO:0007669"/>
    <property type="project" value="InterPro"/>
</dbReference>
<dbReference type="EMBL" id="CAJHIO010000031">
    <property type="protein sequence ID" value="CAD6493384.1"/>
    <property type="molecule type" value="Genomic_DNA"/>
</dbReference>
<sequence>MGSNTQNILICAGSNCNQRLTGRYYYYKVGKIEKAYCSECISSPRCDVCGFPTGKKYWKLSDSRILCRSCDATSIVDYEVAFDLFRTTKRYLKDYLNMDFKHPVGFRLLDKNELAKHGHNLLGYFEWIEKRGKKKYAIYILSRLPKPIMIGVFAHELTHLWQAENIRVKQSKLLSEGFAQWVEYRLFDNFHQETQMYLMEHRKDTYGQGLQVVKEIEKKAGTTNVFNVIRNIS</sequence>
<reference evidence="2" key="1">
    <citation type="submission" date="2020-10" db="EMBL/GenBank/DDBJ databases">
        <authorList>
            <person name="Hahn C.J."/>
            <person name="Laso-Perez R."/>
            <person name="Vulcano F."/>
            <person name="Vaziourakis K.-M."/>
            <person name="Stokke R."/>
            <person name="Steen I.H."/>
            <person name="Teske A."/>
            <person name="Boetius A."/>
            <person name="Liebeke M."/>
            <person name="Amann R."/>
            <person name="Knittel K."/>
        </authorList>
    </citation>
    <scope>NUCLEOTIDE SEQUENCE</scope>
    <source>
        <strain evidence="2">Gfbio:e3339647-f889-4370-9287-4fb5cb688e4c:AG392O15_GoMArc1</strain>
    </source>
</reference>
<accession>A0A811T7X5</accession>
<comment type="caution">
    <text evidence="2">The sequence shown here is derived from an EMBL/GenBank/DDBJ whole genome shotgun (WGS) entry which is preliminary data.</text>
</comment>
<evidence type="ECO:0000313" key="3">
    <source>
        <dbReference type="Proteomes" id="UP000610373"/>
    </source>
</evidence>